<feature type="compositionally biased region" description="Polar residues" evidence="6">
    <location>
        <begin position="504"/>
        <end position="525"/>
    </location>
</feature>
<dbReference type="InterPro" id="IPR051482">
    <property type="entry name" value="Cholesterol_transport"/>
</dbReference>
<feature type="compositionally biased region" description="Basic and acidic residues" evidence="6">
    <location>
        <begin position="210"/>
        <end position="225"/>
    </location>
</feature>
<comment type="subcellular location">
    <subcellularLocation>
        <location evidence="1">Membrane</location>
        <topology evidence="1">Single-pass membrane protein</topology>
    </subcellularLocation>
</comment>
<evidence type="ECO:0000256" key="2">
    <source>
        <dbReference type="ARBA" id="ARBA00006582"/>
    </source>
</evidence>
<name>A0A0W4ZK23_PNEJ7</name>
<proteinExistence type="inferred from homology"/>
<dbReference type="PANTHER" id="PTHR23319">
    <property type="entry name" value="GRAM DOMAIN CONTAINING 1B, ISOFORM E"/>
    <property type="match status" value="1"/>
</dbReference>
<evidence type="ECO:0000313" key="10">
    <source>
        <dbReference type="Proteomes" id="UP000053447"/>
    </source>
</evidence>
<sequence length="935" mass="107309">MNTNTSISEMHSILERTLSFRKRFKKGKNLNKINIESELNKDILNNDFIENSKEKNVISSLLTFKSKLKDSEIKNKRFIETSQNLIQSLALESPSEKYKNTLANNFFSKNETFSQKSESSINSSVSNSKIADYSNEISDIETISDIKTSSTQSIDHIYENDKNSACNMDIKESNSLSSISEKSGTGFFSSVLSAAQNAASSLTSLTTHTSSEDKTTSKKLNDVNKKPSSSKNLAKDNHKNIKKILGPYKFLEKEFKKESSASIVPSIGYGELSLNDVKIPENISKPYTFLDERDSVNELSCNKELQKTSDDKLVNYNFDQEKGCALVSSNILTHEKFNIAKKSEYPTVSCINQQNKYNCITFKNNQQNTIHILIQQITGITIANNKRNKEFHTLFRSIPEDNYLIDDYASALQKDILLHGRMYISETYICFNSNIFGWVTNLVISFLEIVSIDKKCTAVVFPNAIQITTLHAKYIFSSFISRDTTYDLLVNIWRLTNPSTRTHVTETSATDDLNSENYEKNSITNEEPDSENFEPKDTQNNKKNNINKNVIEKTSDTYESFSKKNSLINVINPNIKLLESKHQPTECSCLLRNEHYEKQICDEIIKGPLPRITNLCFGEEPGFMIDFLGNVQKVTEIKLSDWEKNSSGKKVRHISYLKPLYVPVGPKQTYCKIVETVEHEDNNYMTISSVTKTPDVPSGNSFIIKTKYCMMWDKNNYTRIIATCTTDWTKSSWLKSPIEKSVNEGQISYIKDLIDAITNALKKPINEKYLEEKTTKKPELNKNENNINNKRVQKIYNKKINSNIKLELFKTLNSIFNTSSKFSTFIKINTITIILLLIILFKIVQLEKTIQNISSLTNIDYKTLNHHSSLWKQKENSQKCLESKIIYNIQIPKLHSDLLFDNVREKTFDKNIKNEKLQKEIRKIKKILKRIEENF</sequence>
<dbReference type="EMBL" id="LFWA01000011">
    <property type="protein sequence ID" value="KTW28716.1"/>
    <property type="molecule type" value="Genomic_DNA"/>
</dbReference>
<dbReference type="RefSeq" id="XP_018229051.1">
    <property type="nucleotide sequence ID" value="XM_018374829.1"/>
</dbReference>
<evidence type="ECO:0000313" key="9">
    <source>
        <dbReference type="EMBL" id="KTW28716.1"/>
    </source>
</evidence>
<dbReference type="InterPro" id="IPR031968">
    <property type="entry name" value="VASt"/>
</dbReference>
<dbReference type="SMART" id="SM00568">
    <property type="entry name" value="GRAM"/>
    <property type="match status" value="1"/>
</dbReference>
<dbReference type="Gene3D" id="2.30.29.30">
    <property type="entry name" value="Pleckstrin-homology domain (PH domain)/Phosphotyrosine-binding domain (PTB)"/>
    <property type="match status" value="1"/>
</dbReference>
<evidence type="ECO:0000256" key="5">
    <source>
        <dbReference type="ARBA" id="ARBA00023136"/>
    </source>
</evidence>
<feature type="transmembrane region" description="Helical" evidence="7">
    <location>
        <begin position="825"/>
        <end position="844"/>
    </location>
</feature>
<dbReference type="eggNOG" id="KOG1032">
    <property type="taxonomic scope" value="Eukaryota"/>
</dbReference>
<keyword evidence="4 7" id="KW-1133">Transmembrane helix</keyword>
<evidence type="ECO:0000256" key="6">
    <source>
        <dbReference type="SAM" id="MobiDB-lite"/>
    </source>
</evidence>
<evidence type="ECO:0000256" key="7">
    <source>
        <dbReference type="SAM" id="Phobius"/>
    </source>
</evidence>
<evidence type="ECO:0000256" key="1">
    <source>
        <dbReference type="ARBA" id="ARBA00004167"/>
    </source>
</evidence>
<dbReference type="GO" id="GO:0120015">
    <property type="term" value="F:sterol transfer activity"/>
    <property type="evidence" value="ECO:0007669"/>
    <property type="project" value="TreeGrafter"/>
</dbReference>
<dbReference type="Pfam" id="PF16016">
    <property type="entry name" value="VASt"/>
    <property type="match status" value="1"/>
</dbReference>
<evidence type="ECO:0000259" key="8">
    <source>
        <dbReference type="PROSITE" id="PS51778"/>
    </source>
</evidence>
<dbReference type="GO" id="GO:0032366">
    <property type="term" value="P:intracellular sterol transport"/>
    <property type="evidence" value="ECO:0007669"/>
    <property type="project" value="TreeGrafter"/>
</dbReference>
<feature type="region of interest" description="Disordered" evidence="6">
    <location>
        <begin position="205"/>
        <end position="236"/>
    </location>
</feature>
<dbReference type="Pfam" id="PF02893">
    <property type="entry name" value="GRAM"/>
    <property type="match status" value="1"/>
</dbReference>
<organism evidence="9 10">
    <name type="scientific">Pneumocystis jirovecii (strain RU7)</name>
    <name type="common">Human pneumocystis pneumonia agent</name>
    <dbReference type="NCBI Taxonomy" id="1408657"/>
    <lineage>
        <taxon>Eukaryota</taxon>
        <taxon>Fungi</taxon>
        <taxon>Dikarya</taxon>
        <taxon>Ascomycota</taxon>
        <taxon>Taphrinomycotina</taxon>
        <taxon>Pneumocystomycetes</taxon>
        <taxon>Pneumocystaceae</taxon>
        <taxon>Pneumocystis</taxon>
    </lineage>
</organism>
<evidence type="ECO:0000256" key="4">
    <source>
        <dbReference type="ARBA" id="ARBA00022989"/>
    </source>
</evidence>
<dbReference type="InterPro" id="IPR011993">
    <property type="entry name" value="PH-like_dom_sf"/>
</dbReference>
<dbReference type="OrthoDB" id="2162691at2759"/>
<keyword evidence="5 7" id="KW-0472">Membrane</keyword>
<comment type="caution">
    <text evidence="9">The sequence shown here is derived from an EMBL/GenBank/DDBJ whole genome shotgun (WGS) entry which is preliminary data.</text>
</comment>
<evidence type="ECO:0000256" key="3">
    <source>
        <dbReference type="ARBA" id="ARBA00022692"/>
    </source>
</evidence>
<keyword evidence="10" id="KW-1185">Reference proteome</keyword>
<dbReference type="GO" id="GO:0032541">
    <property type="term" value="C:cortical endoplasmic reticulum"/>
    <property type="evidence" value="ECO:0007669"/>
    <property type="project" value="TreeGrafter"/>
</dbReference>
<dbReference type="GO" id="GO:0032934">
    <property type="term" value="F:sterol binding"/>
    <property type="evidence" value="ECO:0007669"/>
    <property type="project" value="TreeGrafter"/>
</dbReference>
<accession>A0A0W4ZK23</accession>
<dbReference type="VEuPathDB" id="FungiDB:T551_02566"/>
<feature type="region of interest" description="Disordered" evidence="6">
    <location>
        <begin position="504"/>
        <end position="545"/>
    </location>
</feature>
<protein>
    <recommendedName>
        <fullName evidence="8">VASt domain-containing protein</fullName>
    </recommendedName>
</protein>
<dbReference type="STRING" id="1408657.A0A0W4ZK23"/>
<comment type="similarity">
    <text evidence="2">Belongs to the YSP2 family.</text>
</comment>
<dbReference type="GO" id="GO:0005886">
    <property type="term" value="C:plasma membrane"/>
    <property type="evidence" value="ECO:0007669"/>
    <property type="project" value="TreeGrafter"/>
</dbReference>
<dbReference type="GO" id="GO:0005739">
    <property type="term" value="C:mitochondrion"/>
    <property type="evidence" value="ECO:0007669"/>
    <property type="project" value="TreeGrafter"/>
</dbReference>
<feature type="domain" description="VASt" evidence="8">
    <location>
        <begin position="596"/>
        <end position="765"/>
    </location>
</feature>
<reference evidence="10" key="1">
    <citation type="journal article" date="2016" name="Nat. Commun.">
        <title>Genome analysis of three Pneumocystis species reveals adaptation mechanisms to life exclusively in mammalian hosts.</title>
        <authorList>
            <person name="Ma L."/>
            <person name="Chen Z."/>
            <person name="Huang D.W."/>
            <person name="Kutty G."/>
            <person name="Ishihara M."/>
            <person name="Wang H."/>
            <person name="Abouelleil A."/>
            <person name="Bishop L."/>
            <person name="Davey E."/>
            <person name="Deng R."/>
            <person name="Deng X."/>
            <person name="Fan L."/>
            <person name="Fantoni G."/>
            <person name="Fitzgerald M."/>
            <person name="Gogineni E."/>
            <person name="Goldberg J.M."/>
            <person name="Handley G."/>
            <person name="Hu X."/>
            <person name="Huber C."/>
            <person name="Jiao X."/>
            <person name="Jones K."/>
            <person name="Levin J.Z."/>
            <person name="Liu Y."/>
            <person name="Macdonald P."/>
            <person name="Melnikov A."/>
            <person name="Raley C."/>
            <person name="Sassi M."/>
            <person name="Sherman B.T."/>
            <person name="Song X."/>
            <person name="Sykes S."/>
            <person name="Tran B."/>
            <person name="Walsh L."/>
            <person name="Xia Y."/>
            <person name="Yang J."/>
            <person name="Young S."/>
            <person name="Zeng Q."/>
            <person name="Zheng X."/>
            <person name="Stephens R."/>
            <person name="Nusbaum C."/>
            <person name="Birren B.W."/>
            <person name="Azadi P."/>
            <person name="Lempicki R.A."/>
            <person name="Cuomo C.A."/>
            <person name="Kovacs J.A."/>
        </authorList>
    </citation>
    <scope>NUCLEOTIDE SEQUENCE [LARGE SCALE GENOMIC DNA]</scope>
    <source>
        <strain evidence="10">RU7</strain>
    </source>
</reference>
<dbReference type="CDD" id="cd13220">
    <property type="entry name" value="PH-GRAM_GRAMDC"/>
    <property type="match status" value="1"/>
</dbReference>
<dbReference type="GO" id="GO:0005789">
    <property type="term" value="C:endoplasmic reticulum membrane"/>
    <property type="evidence" value="ECO:0007669"/>
    <property type="project" value="TreeGrafter"/>
</dbReference>
<dbReference type="AlphaFoldDB" id="A0A0W4ZK23"/>
<gene>
    <name evidence="9" type="ORF">T551_02566</name>
</gene>
<dbReference type="Proteomes" id="UP000053447">
    <property type="component" value="Unassembled WGS sequence"/>
</dbReference>
<dbReference type="PROSITE" id="PS51778">
    <property type="entry name" value="VAST"/>
    <property type="match status" value="1"/>
</dbReference>
<dbReference type="GeneID" id="28941084"/>
<dbReference type="GO" id="GO:0140268">
    <property type="term" value="C:endoplasmic reticulum-plasma membrane contact site"/>
    <property type="evidence" value="ECO:0007669"/>
    <property type="project" value="TreeGrafter"/>
</dbReference>
<dbReference type="PANTHER" id="PTHR23319:SF4">
    <property type="entry name" value="GRAM DOMAIN CONTAINING 1B, ISOFORM E"/>
    <property type="match status" value="1"/>
</dbReference>
<keyword evidence="3 7" id="KW-0812">Transmembrane</keyword>
<dbReference type="InterPro" id="IPR004182">
    <property type="entry name" value="GRAM"/>
</dbReference>